<feature type="compositionally biased region" description="Low complexity" evidence="3">
    <location>
        <begin position="1170"/>
        <end position="1196"/>
    </location>
</feature>
<reference evidence="5" key="1">
    <citation type="submission" date="2022-08" db="EMBL/GenBank/DDBJ databases">
        <title>Novel sulphate-reducing endosymbionts in the free-living metamonad Anaeramoeba.</title>
        <authorList>
            <person name="Jerlstrom-Hultqvist J."/>
            <person name="Cepicka I."/>
            <person name="Gallot-Lavallee L."/>
            <person name="Salas-Leiva D."/>
            <person name="Curtis B.A."/>
            <person name="Zahonova K."/>
            <person name="Pipaliya S."/>
            <person name="Dacks J."/>
            <person name="Roger A.J."/>
        </authorList>
    </citation>
    <scope>NUCLEOTIDE SEQUENCE</scope>
    <source>
        <strain evidence="5">Busselton2</strain>
    </source>
</reference>
<feature type="compositionally biased region" description="Acidic residues" evidence="3">
    <location>
        <begin position="1821"/>
        <end position="1831"/>
    </location>
</feature>
<feature type="compositionally biased region" description="Low complexity" evidence="3">
    <location>
        <begin position="1485"/>
        <end position="1504"/>
    </location>
</feature>
<feature type="compositionally biased region" description="Basic residues" evidence="3">
    <location>
        <begin position="1723"/>
        <end position="1738"/>
    </location>
</feature>
<dbReference type="InterPro" id="IPR027107">
    <property type="entry name" value="Tuberin/Ral-act_asu"/>
</dbReference>
<dbReference type="PANTHER" id="PTHR10063">
    <property type="entry name" value="TUBERIN"/>
    <property type="match status" value="1"/>
</dbReference>
<feature type="coiled-coil region" evidence="2">
    <location>
        <begin position="1663"/>
        <end position="1697"/>
    </location>
</feature>
<feature type="region of interest" description="Disordered" evidence="3">
    <location>
        <begin position="810"/>
        <end position="832"/>
    </location>
</feature>
<gene>
    <name evidence="5" type="ORF">M0812_21875</name>
</gene>
<evidence type="ECO:0000256" key="3">
    <source>
        <dbReference type="SAM" id="MobiDB-lite"/>
    </source>
</evidence>
<dbReference type="Gene3D" id="3.40.50.11210">
    <property type="entry name" value="Rap/Ran-GAP"/>
    <property type="match status" value="1"/>
</dbReference>
<evidence type="ECO:0000313" key="5">
    <source>
        <dbReference type="EMBL" id="KAJ3432929.1"/>
    </source>
</evidence>
<accession>A0AAV7YTW5</accession>
<evidence type="ECO:0000256" key="1">
    <source>
        <dbReference type="ARBA" id="ARBA00022468"/>
    </source>
</evidence>
<dbReference type="PROSITE" id="PS50085">
    <property type="entry name" value="RAPGAP"/>
    <property type="match status" value="1"/>
</dbReference>
<dbReference type="GO" id="GO:0051056">
    <property type="term" value="P:regulation of small GTPase mediated signal transduction"/>
    <property type="evidence" value="ECO:0007669"/>
    <property type="project" value="InterPro"/>
</dbReference>
<organism evidence="5 6">
    <name type="scientific">Anaeramoeba flamelloides</name>
    <dbReference type="NCBI Taxonomy" id="1746091"/>
    <lineage>
        <taxon>Eukaryota</taxon>
        <taxon>Metamonada</taxon>
        <taxon>Anaeramoebidae</taxon>
        <taxon>Anaeramoeba</taxon>
    </lineage>
</organism>
<evidence type="ECO:0000259" key="4">
    <source>
        <dbReference type="PROSITE" id="PS50085"/>
    </source>
</evidence>
<feature type="compositionally biased region" description="Low complexity" evidence="3">
    <location>
        <begin position="1204"/>
        <end position="1214"/>
    </location>
</feature>
<feature type="region of interest" description="Disordered" evidence="3">
    <location>
        <begin position="1170"/>
        <end position="1249"/>
    </location>
</feature>
<proteinExistence type="predicted"/>
<dbReference type="EMBL" id="JANTQA010000047">
    <property type="protein sequence ID" value="KAJ3432929.1"/>
    <property type="molecule type" value="Genomic_DNA"/>
</dbReference>
<feature type="region of interest" description="Disordered" evidence="3">
    <location>
        <begin position="1711"/>
        <end position="1753"/>
    </location>
</feature>
<name>A0AAV7YTW5_9EUKA</name>
<feature type="region of interest" description="Disordered" evidence="3">
    <location>
        <begin position="1627"/>
        <end position="1663"/>
    </location>
</feature>
<evidence type="ECO:0000313" key="6">
    <source>
        <dbReference type="Proteomes" id="UP001146793"/>
    </source>
</evidence>
<feature type="region of interest" description="Disordered" evidence="3">
    <location>
        <begin position="1452"/>
        <end position="1544"/>
    </location>
</feature>
<dbReference type="GO" id="GO:0005737">
    <property type="term" value="C:cytoplasm"/>
    <property type="evidence" value="ECO:0007669"/>
    <property type="project" value="TreeGrafter"/>
</dbReference>
<dbReference type="SUPFAM" id="SSF111347">
    <property type="entry name" value="Rap/Ran-GAP"/>
    <property type="match status" value="1"/>
</dbReference>
<evidence type="ECO:0000256" key="2">
    <source>
        <dbReference type="SAM" id="Coils"/>
    </source>
</evidence>
<keyword evidence="2" id="KW-0175">Coiled coil</keyword>
<feature type="compositionally biased region" description="Basic residues" evidence="3">
    <location>
        <begin position="1505"/>
        <end position="1520"/>
    </location>
</feature>
<feature type="region of interest" description="Disordered" evidence="3">
    <location>
        <begin position="693"/>
        <end position="735"/>
    </location>
</feature>
<comment type="caution">
    <text evidence="5">The sequence shown here is derived from an EMBL/GenBank/DDBJ whole genome shotgun (WGS) entry which is preliminary data.</text>
</comment>
<feature type="compositionally biased region" description="Low complexity" evidence="3">
    <location>
        <begin position="1811"/>
        <end position="1820"/>
    </location>
</feature>
<dbReference type="InterPro" id="IPR000331">
    <property type="entry name" value="Rap/Ran_GAP_dom"/>
</dbReference>
<dbReference type="GO" id="GO:0005634">
    <property type="term" value="C:nucleus"/>
    <property type="evidence" value="ECO:0007669"/>
    <property type="project" value="InterPro"/>
</dbReference>
<feature type="region of interest" description="Disordered" evidence="3">
    <location>
        <begin position="1811"/>
        <end position="1850"/>
    </location>
</feature>
<feature type="compositionally biased region" description="Low complexity" evidence="3">
    <location>
        <begin position="1521"/>
        <end position="1541"/>
    </location>
</feature>
<dbReference type="InterPro" id="IPR035974">
    <property type="entry name" value="Rap/Ran-GAP_sf"/>
</dbReference>
<sequence length="2159" mass="254412">MDKKETKQSKKKKGFFLDKNRKTIKRLKALANYLELSGFDPEEEKLFFQKHSSLIYSSLLDCFNGFQRGTKSKKAVKPPTQAESQLLFYLFEKLLDCCKELFQGKWQYRSCIGLFEFLTSLDQKQKTRKTGIDLLLKYLDILQKNNDNKIKSLIQSTFCFDTFAEDLKPFPIRFLYPPNHTQVYKVNEKDKTQNTNEERVDSFHRMLEFIQTKTENRLFWIQVLKNEFLSTLYPIICVKIGLLENKEIGFRMRCPQPLHLEIINFILFCVDDSEFSKIIYKDSEIIDIIFEIFSQTFQLPETYENLKMKIVEVVEKWLLEQPIELKYLLQHLVTSIISLSFLNICIVSQTSNRYHWVKLKKIFFKIKEWMPVMIQWKRSFLLFTLKIHHLLFDLPSPLIEEKDYEKFLHLNENLTVLEFDLDDRNHHNYEGVPKNKCIIPEKTDFELKLQYNPIKHDYSITKTNAIFFWSNFFNLFEKCNLIKDEKVHKYYISTYLEILNLIYKIQKQIPQGMNHRSLPILYLFSPIFFAGCQKKGKYYAGRNLSYASICILFSSSNERIPTNLLSQFYYLIIQALKMYDQHITHILYRYSSRIFGYDLKGSNHIINSFKSNLIKYFDPKSEYKLTNDITCYALTIISSLICYQDEFKNFGFYDYNSLISSRSKDIQLFNNIQKNGNNDLLIKVKPKDILSNNNKNQLTNINDDSKNDPNQKNKNQFKKNKDKNSNNQSTKDHDQEKRKLFLESIKIENSNFREIFSDILFSFLNKPITSRKVNSELNNFVEDFFFSITGENEKNEYIDNNNQNNIILNTTNVNKNGNSNNSNDNNNDNSNNNNCDNNNNICNDNNNNNDDSNIGNNNDLNIDNNNNSNFDRTRIINHNIEIKTFNLGIWVYTTICIIELNSKTPKIEIFNQAINLFVFHLCSLNSVISKVSSLAIICLANCSDLINSIDHTIIPNLITRLIQLLLVKLETLTNERNNLLLNENKNREKILKFKIPQFINNLLNCFFHLIMLNTQLFSNKEINSLIFTTLTKLIIFEKELNSLQFNPNYNYKNYNFDQTQLKKKKKRYKKRKQLDQEIGNDLNKINELTQLTEFNDDFNDIENNDFQFQNFENFSVLPIQQPTILTSITNIKTTLDVNTIHTNSNLDSNHKMILNSKSISNSYSNLNLNTPNSSNLPNSSNSSNSSILSTSSKPINIAKKSMNSTTSISPTTSPLRKSRSPSHRSAQTSPNILKMKNSPSKKINKSEELKKKQMKKHLCRGEIFLLYLLNYWNNLPLNEGPEIINSIIDELDDLPSELITEKEKIMRVAQLKTRYNLNPKKKTNKINCINPNLNNNDFDDFISNNLKIKKRIIPTKNEIPKKLTNNRNGSKILPMNRNQSKILSGNNNTTTIKNQNGNNEETKNLTIFEKKQQLLQRVNRNIRRNPSFNTVEKIQLKPLVIKNQFKPKKIMKTASLPEVIKKPQPTNNKHNHRKSTRFQFKTTFSTNKNKNNNNTSKNNSNNSNKKNKNNKNKNKGKNKNKNNSNNKNQSNAINNIKQNNNETKEVENTKTITFNQFSHTFYYNNTIITIYELPNKVKKKTIKIRIIFRDLTGKFVWDAQIPDTFTNTIPNYSTFNKKLNNKLVNYKPNSNDIHNNDNLTNKTNNRKYGQIPRYEQNENKNNTDKLEELLSYINEKNEKIEKEKNEKKQEIKNQNYKKIFQKILTKEFKQNAPIKDNKETQKKKSNNLFHFGRKKSNKKKNENNNVNDDDNVDDEQQKNLKLEEQKELENEHFQKRNQLKDKISKSISMYFTGLEKKNNNNKNETELKNKNINKSKNDNNNNDDDDGDDDDDKNKNKNKNNNNNKNKNNILNNIKYKNKIHFFHYSRLLLSQLGFIPISQQHLLKPIEKMEQLDLELKKLDQLEMRELLSVPILFIPKNYNSINQILTNKSESTKFKEFVSGLGWEINTELFLQQQQNNQFYNDKKKKLKHLGLPEKLPYFANYNIEILYQVITRIRNTPKFSDQLHKQKIINNSSIIIFWSQDDKQFDIKKLLKQVQINLQKRHEYICFGIYPLDNGLYRITSISKNGFQVMFPIIDGMILDKGTLSLLIRQAVLMNYYSKFDNFFETKHCFSKRKKLLNKIEKKFSKNLSFEKYMQNLFVGDNITKLNLKKYKNFFK</sequence>
<feature type="compositionally biased region" description="Basic and acidic residues" evidence="3">
    <location>
        <begin position="1711"/>
        <end position="1722"/>
    </location>
</feature>
<dbReference type="GO" id="GO:0005096">
    <property type="term" value="F:GTPase activator activity"/>
    <property type="evidence" value="ECO:0007669"/>
    <property type="project" value="UniProtKB-KW"/>
</dbReference>
<keyword evidence="1" id="KW-0343">GTPase activation</keyword>
<feature type="domain" description="Rap-GAP" evidence="4">
    <location>
        <begin position="1897"/>
        <end position="2131"/>
    </location>
</feature>
<protein>
    <submittedName>
        <fullName evidence="5">Rho gtpase-activating protein</fullName>
    </submittedName>
</protein>
<feature type="compositionally biased region" description="Low complexity" evidence="3">
    <location>
        <begin position="1839"/>
        <end position="1850"/>
    </location>
</feature>
<dbReference type="Proteomes" id="UP001146793">
    <property type="component" value="Unassembled WGS sequence"/>
</dbReference>
<dbReference type="PANTHER" id="PTHR10063:SF11">
    <property type="entry name" value="RHO GTPASE-ACTIVATING PROTEIN CG5521-RELATED"/>
    <property type="match status" value="1"/>
</dbReference>